<dbReference type="AlphaFoldDB" id="A0AAW1ZQ17"/>
<dbReference type="PANTHER" id="PTHR24171:SF8">
    <property type="entry name" value="BRCA1-ASSOCIATED RING DOMAIN PROTEIN 1"/>
    <property type="match status" value="1"/>
</dbReference>
<dbReference type="Pfam" id="PF00023">
    <property type="entry name" value="Ank"/>
    <property type="match status" value="1"/>
</dbReference>
<dbReference type="PROSITE" id="PS50088">
    <property type="entry name" value="ANK_REPEAT"/>
    <property type="match status" value="1"/>
</dbReference>
<dbReference type="SMART" id="SM00248">
    <property type="entry name" value="ANK"/>
    <property type="match status" value="1"/>
</dbReference>
<dbReference type="InterPro" id="IPR036770">
    <property type="entry name" value="Ankyrin_rpt-contain_sf"/>
</dbReference>
<accession>A0AAW1ZQ17</accession>
<evidence type="ECO:0000256" key="3">
    <source>
        <dbReference type="PROSITE-ProRule" id="PRU00023"/>
    </source>
</evidence>
<name>A0AAW1ZQ17_CULAL</name>
<keyword evidence="2 3" id="KW-0040">ANK repeat</keyword>
<dbReference type="PANTHER" id="PTHR24171">
    <property type="entry name" value="ANKYRIN REPEAT DOMAIN-CONTAINING PROTEIN 39-RELATED"/>
    <property type="match status" value="1"/>
</dbReference>
<evidence type="ECO:0000313" key="4">
    <source>
        <dbReference type="EMBL" id="KAK9963601.1"/>
    </source>
</evidence>
<dbReference type="SUPFAM" id="SSF48403">
    <property type="entry name" value="Ankyrin repeat"/>
    <property type="match status" value="1"/>
</dbReference>
<keyword evidence="1" id="KW-0677">Repeat</keyword>
<dbReference type="GO" id="GO:0031436">
    <property type="term" value="C:BRCA1-BARD1 complex"/>
    <property type="evidence" value="ECO:0007669"/>
    <property type="project" value="TreeGrafter"/>
</dbReference>
<evidence type="ECO:0000313" key="5">
    <source>
        <dbReference type="Proteomes" id="UP001479290"/>
    </source>
</evidence>
<keyword evidence="5" id="KW-1185">Reference proteome</keyword>
<dbReference type="EMBL" id="JAWDJR010000014">
    <property type="protein sequence ID" value="KAK9963601.1"/>
    <property type="molecule type" value="Genomic_DNA"/>
</dbReference>
<dbReference type="GO" id="GO:0004842">
    <property type="term" value="F:ubiquitin-protein transferase activity"/>
    <property type="evidence" value="ECO:0007669"/>
    <property type="project" value="TreeGrafter"/>
</dbReference>
<proteinExistence type="predicted"/>
<reference evidence="4 5" key="1">
    <citation type="submission" date="2024-05" db="EMBL/GenBank/DDBJ databases">
        <title>A high-quality chromosomal-level genome assembly of Topmouth culter (Culter alburnus).</title>
        <authorList>
            <person name="Zhao H."/>
        </authorList>
    </citation>
    <scope>NUCLEOTIDE SEQUENCE [LARGE SCALE GENOMIC DNA]</scope>
    <source>
        <strain evidence="4">CATC2023</strain>
        <tissue evidence="4">Muscle</tissue>
    </source>
</reference>
<dbReference type="GO" id="GO:0085020">
    <property type="term" value="P:protein K6-linked ubiquitination"/>
    <property type="evidence" value="ECO:0007669"/>
    <property type="project" value="TreeGrafter"/>
</dbReference>
<evidence type="ECO:0000256" key="2">
    <source>
        <dbReference type="ARBA" id="ARBA00023043"/>
    </source>
</evidence>
<comment type="caution">
    <text evidence="4">The sequence shown here is derived from an EMBL/GenBank/DDBJ whole genome shotgun (WGS) entry which is preliminary data.</text>
</comment>
<dbReference type="PROSITE" id="PS50297">
    <property type="entry name" value="ANK_REP_REGION"/>
    <property type="match status" value="1"/>
</dbReference>
<feature type="repeat" description="ANK" evidence="3">
    <location>
        <begin position="7"/>
        <end position="39"/>
    </location>
</feature>
<gene>
    <name evidence="4" type="ORF">ABG768_006773</name>
</gene>
<protein>
    <submittedName>
        <fullName evidence="4">Uncharacterized protein</fullName>
    </submittedName>
</protein>
<sequence length="65" mass="7484">MNERDYNGQTALHAAVDKRDKLMVSKLLKYGATPEIADVWERTAADEAREKNLHDILKLFNLIEN</sequence>
<dbReference type="Gene3D" id="1.25.40.20">
    <property type="entry name" value="Ankyrin repeat-containing domain"/>
    <property type="match status" value="1"/>
</dbReference>
<dbReference type="Proteomes" id="UP001479290">
    <property type="component" value="Unassembled WGS sequence"/>
</dbReference>
<organism evidence="4 5">
    <name type="scientific">Culter alburnus</name>
    <name type="common">Topmouth culter</name>
    <dbReference type="NCBI Taxonomy" id="194366"/>
    <lineage>
        <taxon>Eukaryota</taxon>
        <taxon>Metazoa</taxon>
        <taxon>Chordata</taxon>
        <taxon>Craniata</taxon>
        <taxon>Vertebrata</taxon>
        <taxon>Euteleostomi</taxon>
        <taxon>Actinopterygii</taxon>
        <taxon>Neopterygii</taxon>
        <taxon>Teleostei</taxon>
        <taxon>Ostariophysi</taxon>
        <taxon>Cypriniformes</taxon>
        <taxon>Xenocyprididae</taxon>
        <taxon>Xenocypridinae</taxon>
        <taxon>Culter</taxon>
    </lineage>
</organism>
<dbReference type="GO" id="GO:0070531">
    <property type="term" value="C:BRCA1-A complex"/>
    <property type="evidence" value="ECO:0007669"/>
    <property type="project" value="TreeGrafter"/>
</dbReference>
<dbReference type="InterPro" id="IPR002110">
    <property type="entry name" value="Ankyrin_rpt"/>
</dbReference>
<evidence type="ECO:0000256" key="1">
    <source>
        <dbReference type="ARBA" id="ARBA00022737"/>
    </source>
</evidence>